<evidence type="ECO:0000256" key="1">
    <source>
        <dbReference type="SAM" id="MobiDB-lite"/>
    </source>
</evidence>
<evidence type="ECO:0000256" key="2">
    <source>
        <dbReference type="SAM" id="Phobius"/>
    </source>
</evidence>
<evidence type="ECO:0000313" key="3">
    <source>
        <dbReference type="EMBL" id="CAD8470147.1"/>
    </source>
</evidence>
<organism evidence="3">
    <name type="scientific">Hanusia phi</name>
    <dbReference type="NCBI Taxonomy" id="3032"/>
    <lineage>
        <taxon>Eukaryota</taxon>
        <taxon>Cryptophyceae</taxon>
        <taxon>Pyrenomonadales</taxon>
        <taxon>Geminigeraceae</taxon>
        <taxon>Hanusia</taxon>
    </lineage>
</organism>
<keyword evidence="2" id="KW-0812">Transmembrane</keyword>
<keyword evidence="2" id="KW-0472">Membrane</keyword>
<feature type="region of interest" description="Disordered" evidence="1">
    <location>
        <begin position="340"/>
        <end position="392"/>
    </location>
</feature>
<reference evidence="3" key="1">
    <citation type="submission" date="2021-01" db="EMBL/GenBank/DDBJ databases">
        <authorList>
            <person name="Corre E."/>
            <person name="Pelletier E."/>
            <person name="Niang G."/>
            <person name="Scheremetjew M."/>
            <person name="Finn R."/>
            <person name="Kale V."/>
            <person name="Holt S."/>
            <person name="Cochrane G."/>
            <person name="Meng A."/>
            <person name="Brown T."/>
            <person name="Cohen L."/>
        </authorList>
    </citation>
    <scope>NUCLEOTIDE SEQUENCE</scope>
    <source>
        <strain evidence="3">CCMP325</strain>
    </source>
</reference>
<dbReference type="AlphaFoldDB" id="A0A7S0E114"/>
<feature type="region of interest" description="Disordered" evidence="1">
    <location>
        <begin position="661"/>
        <end position="682"/>
    </location>
</feature>
<feature type="region of interest" description="Disordered" evidence="1">
    <location>
        <begin position="1"/>
        <end position="27"/>
    </location>
</feature>
<feature type="transmembrane region" description="Helical" evidence="2">
    <location>
        <begin position="76"/>
        <end position="95"/>
    </location>
</feature>
<gene>
    <name evidence="3" type="ORF">HPHI1048_LOCUS2854</name>
</gene>
<accession>A0A7S0E114</accession>
<name>A0A7S0E114_9CRYP</name>
<evidence type="ECO:0008006" key="4">
    <source>
        <dbReference type="Google" id="ProtNLM"/>
    </source>
</evidence>
<sequence>MRGNSGRGGGERRGGDDSTAFSSEHEGAARQTYTLESCLGKEEVLPRADELCLPVVSADRERAGGGVLNRRRLSRFSAVAASLVLIILVTLGLSGRQHFDSLAARGVWRENHDIWSVLENEGDSNAMPKPMSKMTRVGRRFQDNENIGMILAAAAHMASDTIVEIKRSLLGMQHEEHVAASNSKINVAETMLAHLMQVLGIQTIPEPSTTAKLASVKTAMRMAKDLRMVIADLPEKTDALNLHEAQYNLAVYDLIQISRQINEILMQISSDRTLDGIREPTRDRFDVVLKKAEDGLEDAEDAYGADKRQSAKWDTATKEAVYNFLPGWKQRLEDYEGIDATTSKQPESPASSASPDETVRSEDQAPDVESESQKPQKAGSAEDQDQGNGSTGDQLIKFAVAAAIKQAVRSLKESKHAGSDQVKKIEEIAIESVMSQLQTSQTLHLALQRRALNGKAIVQFGNSNGALPTAIAAGAAGPAVLTNPAVKAYVLHLVKFAVYQAVKTGLMLELRHPRWRRSIEDATSSAVDAAIKSQALKGIARLRLAEKAAVEGATKATKELEFEAMKGGREKKEDEEIAQRIEDAAVSAAIQSASEATEKYKPLVFASSAQAMQRPVPPLQLPQRFSLGASLPVGQTMIRAAPPPSAYAVYPVRYVGPAGQVEVEEPEAAEGPGMQPQSFQVD</sequence>
<proteinExistence type="predicted"/>
<keyword evidence="2" id="KW-1133">Transmembrane helix</keyword>
<dbReference type="EMBL" id="HBEO01003997">
    <property type="protein sequence ID" value="CAD8470147.1"/>
    <property type="molecule type" value="Transcribed_RNA"/>
</dbReference>
<protein>
    <recommendedName>
        <fullName evidence="4">Transmembrane protein</fullName>
    </recommendedName>
</protein>